<dbReference type="InterPro" id="IPR015424">
    <property type="entry name" value="PyrdxlP-dep_Trfase"/>
</dbReference>
<dbReference type="Gene3D" id="3.40.640.10">
    <property type="entry name" value="Type I PLP-dependent aspartate aminotransferase-like (Major domain)"/>
    <property type="match status" value="1"/>
</dbReference>
<dbReference type="EC" id="2.6.1.-" evidence="4"/>
<keyword evidence="2 4" id="KW-0032">Aminotransferase</keyword>
<evidence type="ECO:0000259" key="5">
    <source>
        <dbReference type="Pfam" id="PF00155"/>
    </source>
</evidence>
<dbReference type="EMBL" id="JAUSQZ010000001">
    <property type="protein sequence ID" value="MDP9825627.1"/>
    <property type="molecule type" value="Genomic_DNA"/>
</dbReference>
<dbReference type="InterPro" id="IPR050881">
    <property type="entry name" value="LL-DAP_aminotransferase"/>
</dbReference>
<dbReference type="InterPro" id="IPR015421">
    <property type="entry name" value="PyrdxlP-dep_Trfase_major"/>
</dbReference>
<dbReference type="Proteomes" id="UP001235712">
    <property type="component" value="Unassembled WGS sequence"/>
</dbReference>
<dbReference type="PANTHER" id="PTHR42832">
    <property type="entry name" value="AMINO ACID AMINOTRANSFERASE"/>
    <property type="match status" value="1"/>
</dbReference>
<evidence type="ECO:0000313" key="6">
    <source>
        <dbReference type="EMBL" id="MDP9825627.1"/>
    </source>
</evidence>
<protein>
    <recommendedName>
        <fullName evidence="4">Aminotransferase</fullName>
        <ecNumber evidence="4">2.6.1.-</ecNumber>
    </recommendedName>
</protein>
<evidence type="ECO:0000256" key="3">
    <source>
        <dbReference type="ARBA" id="ARBA00022679"/>
    </source>
</evidence>
<dbReference type="CDD" id="cd00609">
    <property type="entry name" value="AAT_like"/>
    <property type="match status" value="1"/>
</dbReference>
<comment type="similarity">
    <text evidence="4">Belongs to the class-I pyridoxal-phosphate-dependent aminotransferase family.</text>
</comment>
<dbReference type="Pfam" id="PF00155">
    <property type="entry name" value="Aminotran_1_2"/>
    <property type="match status" value="1"/>
</dbReference>
<dbReference type="Gene3D" id="3.90.1150.10">
    <property type="entry name" value="Aspartate Aminotransferase, domain 1"/>
    <property type="match status" value="1"/>
</dbReference>
<dbReference type="InterPro" id="IPR015422">
    <property type="entry name" value="PyrdxlP-dep_Trfase_small"/>
</dbReference>
<reference evidence="6 7" key="1">
    <citation type="submission" date="2023-07" db="EMBL/GenBank/DDBJ databases">
        <title>Sequencing the genomes of 1000 actinobacteria strains.</title>
        <authorList>
            <person name="Klenk H.-P."/>
        </authorList>
    </citation>
    <scope>NUCLEOTIDE SEQUENCE [LARGE SCALE GENOMIC DNA]</scope>
    <source>
        <strain evidence="6 7">DSM 44388</strain>
    </source>
</reference>
<comment type="caution">
    <text evidence="6">The sequence shown here is derived from an EMBL/GenBank/DDBJ whole genome shotgun (WGS) entry which is preliminary data.</text>
</comment>
<proteinExistence type="inferred from homology"/>
<gene>
    <name evidence="6" type="ORF">J2S57_001376</name>
</gene>
<evidence type="ECO:0000256" key="1">
    <source>
        <dbReference type="ARBA" id="ARBA00001933"/>
    </source>
</evidence>
<organism evidence="6 7">
    <name type="scientific">Kineosporia succinea</name>
    <dbReference type="NCBI Taxonomy" id="84632"/>
    <lineage>
        <taxon>Bacteria</taxon>
        <taxon>Bacillati</taxon>
        <taxon>Actinomycetota</taxon>
        <taxon>Actinomycetes</taxon>
        <taxon>Kineosporiales</taxon>
        <taxon>Kineosporiaceae</taxon>
        <taxon>Kineosporia</taxon>
    </lineage>
</organism>
<dbReference type="PANTHER" id="PTHR42832:SF1">
    <property type="entry name" value="GLUTAMATE-PYRUVATE AMINOTRANSFERASE ALAC"/>
    <property type="match status" value="1"/>
</dbReference>
<comment type="cofactor">
    <cofactor evidence="1 4">
        <name>pyridoxal 5'-phosphate</name>
        <dbReference type="ChEBI" id="CHEBI:597326"/>
    </cofactor>
</comment>
<dbReference type="GO" id="GO:0008483">
    <property type="term" value="F:transaminase activity"/>
    <property type="evidence" value="ECO:0007669"/>
    <property type="project" value="UniProtKB-KW"/>
</dbReference>
<name>A0ABT9NYX4_9ACTN</name>
<evidence type="ECO:0000313" key="7">
    <source>
        <dbReference type="Proteomes" id="UP001235712"/>
    </source>
</evidence>
<keyword evidence="7" id="KW-1185">Reference proteome</keyword>
<feature type="domain" description="Aminotransferase class I/classII large" evidence="5">
    <location>
        <begin position="29"/>
        <end position="371"/>
    </location>
</feature>
<evidence type="ECO:0000256" key="2">
    <source>
        <dbReference type="ARBA" id="ARBA00022576"/>
    </source>
</evidence>
<dbReference type="InterPro" id="IPR004839">
    <property type="entry name" value="Aminotransferase_I/II_large"/>
</dbReference>
<dbReference type="RefSeq" id="WP_307239610.1">
    <property type="nucleotide sequence ID" value="NZ_JAUSQZ010000001.1"/>
</dbReference>
<dbReference type="SUPFAM" id="SSF53383">
    <property type="entry name" value="PLP-dependent transferases"/>
    <property type="match status" value="1"/>
</dbReference>
<keyword evidence="3 4" id="KW-0808">Transferase</keyword>
<dbReference type="InterPro" id="IPR004838">
    <property type="entry name" value="NHTrfase_class1_PyrdxlP-BS"/>
</dbReference>
<accession>A0ABT9NYX4</accession>
<dbReference type="PROSITE" id="PS00105">
    <property type="entry name" value="AA_TRANSFER_CLASS_1"/>
    <property type="match status" value="1"/>
</dbReference>
<sequence length="390" mass="42919">MEFRRIPGLPPYVFTIIDGLKLEARRAGKDIVDLGFGNPDIPSPEIAVEKLAEAARNSRNHRYSSSRGLPKLREAIAARYADQYGVELDPVANVIATIGAKEGFSHLMWVLLQPGDAALVPSPSYPIHIWGPYFAGADARQVTIGPGGASDYVDAVMEAWEYGWPKPRVVVLCFPHNPTTATATKEDLQRLVDWARQRDVVLVHDFAYADVWFDGVRPPSILECEGALECAVELYSMTKSFSMAGWRMAFLLGNAEVVAALAKLKSYLDYGSFQPVQIAATVTLNEASEYPAEVNAIYEARRNALCDGLTRIGWEVERPAGTMFVWAPIPPRFRAEGSIAFATRLVKECDVAVSPGVGFGPDGDGHVRFALIENEHRIAQAVRQIKRGLF</sequence>
<evidence type="ECO:0000256" key="4">
    <source>
        <dbReference type="RuleBase" id="RU000481"/>
    </source>
</evidence>